<dbReference type="Pfam" id="PF04545">
    <property type="entry name" value="Sigma70_r4"/>
    <property type="match status" value="1"/>
</dbReference>
<evidence type="ECO:0000259" key="6">
    <source>
        <dbReference type="Pfam" id="PF04542"/>
    </source>
</evidence>
<evidence type="ECO:0000256" key="5">
    <source>
        <dbReference type="ARBA" id="ARBA00023163"/>
    </source>
</evidence>
<dbReference type="InterPro" id="IPR013324">
    <property type="entry name" value="RNA_pol_sigma_r3/r4-like"/>
</dbReference>
<sequence length="183" mass="21965">MRSTLNDEELIRQCRDSQPVDCFEELYSRYVDKVYRRCLSITQDSEKAHDFTHDIFLKMYAKLEMFQERSSFSTWLYSISHNYCMDQLRLAKRMPTDSIDEDDSDRLADSDEGVVVEERHRQLELVMAQLSTEEVTLLRLKYERNCTIEQIARQYGVKECAIKMRLKRSRDKIQRLYEQQYGS</sequence>
<dbReference type="InterPro" id="IPR013325">
    <property type="entry name" value="RNA_pol_sigma_r2"/>
</dbReference>
<keyword evidence="2" id="KW-0805">Transcription regulation</keyword>
<dbReference type="GO" id="GO:0016987">
    <property type="term" value="F:sigma factor activity"/>
    <property type="evidence" value="ECO:0007669"/>
    <property type="project" value="UniProtKB-KW"/>
</dbReference>
<reference evidence="8 9" key="1">
    <citation type="submission" date="2018-08" db="EMBL/GenBank/DDBJ databases">
        <title>Fibrisoma montanum sp. nov., isolated from Danxia mountain soil.</title>
        <authorList>
            <person name="Huang Y."/>
        </authorList>
    </citation>
    <scope>NUCLEOTIDE SEQUENCE [LARGE SCALE GENOMIC DNA]</scope>
    <source>
        <strain evidence="8 9">HYT19</strain>
    </source>
</reference>
<dbReference type="Gene3D" id="1.10.10.10">
    <property type="entry name" value="Winged helix-like DNA-binding domain superfamily/Winged helix DNA-binding domain"/>
    <property type="match status" value="1"/>
</dbReference>
<organism evidence="8 9">
    <name type="scientific">Fibrisoma montanum</name>
    <dbReference type="NCBI Taxonomy" id="2305895"/>
    <lineage>
        <taxon>Bacteria</taxon>
        <taxon>Pseudomonadati</taxon>
        <taxon>Bacteroidota</taxon>
        <taxon>Cytophagia</taxon>
        <taxon>Cytophagales</taxon>
        <taxon>Spirosomataceae</taxon>
        <taxon>Fibrisoma</taxon>
    </lineage>
</organism>
<protein>
    <submittedName>
        <fullName evidence="8">Sigma-70 family RNA polymerase sigma factor</fullName>
    </submittedName>
</protein>
<name>A0A418M5Y5_9BACT</name>
<evidence type="ECO:0000313" key="8">
    <source>
        <dbReference type="EMBL" id="RIV21196.1"/>
    </source>
</evidence>
<dbReference type="OrthoDB" id="9780326at2"/>
<evidence type="ECO:0000313" key="9">
    <source>
        <dbReference type="Proteomes" id="UP000283523"/>
    </source>
</evidence>
<dbReference type="AlphaFoldDB" id="A0A418M5Y5"/>
<dbReference type="Proteomes" id="UP000283523">
    <property type="component" value="Unassembled WGS sequence"/>
</dbReference>
<proteinExistence type="inferred from homology"/>
<accession>A0A418M5Y5</accession>
<keyword evidence="9" id="KW-1185">Reference proteome</keyword>
<dbReference type="InterPro" id="IPR007630">
    <property type="entry name" value="RNA_pol_sigma70_r4"/>
</dbReference>
<feature type="domain" description="RNA polymerase sigma-70 region 2" evidence="6">
    <location>
        <begin position="26"/>
        <end position="93"/>
    </location>
</feature>
<evidence type="ECO:0000256" key="3">
    <source>
        <dbReference type="ARBA" id="ARBA00023082"/>
    </source>
</evidence>
<gene>
    <name evidence="8" type="ORF">DYU11_17370</name>
</gene>
<dbReference type="Pfam" id="PF04542">
    <property type="entry name" value="Sigma70_r2"/>
    <property type="match status" value="1"/>
</dbReference>
<dbReference type="InterPro" id="IPR014284">
    <property type="entry name" value="RNA_pol_sigma-70_dom"/>
</dbReference>
<dbReference type="Gene3D" id="1.10.1740.10">
    <property type="match status" value="1"/>
</dbReference>
<dbReference type="NCBIfam" id="TIGR02937">
    <property type="entry name" value="sigma70-ECF"/>
    <property type="match status" value="1"/>
</dbReference>
<evidence type="ECO:0000256" key="2">
    <source>
        <dbReference type="ARBA" id="ARBA00023015"/>
    </source>
</evidence>
<dbReference type="InterPro" id="IPR036388">
    <property type="entry name" value="WH-like_DNA-bd_sf"/>
</dbReference>
<feature type="domain" description="RNA polymerase sigma-70 region 4" evidence="7">
    <location>
        <begin position="126"/>
        <end position="174"/>
    </location>
</feature>
<evidence type="ECO:0000259" key="7">
    <source>
        <dbReference type="Pfam" id="PF04545"/>
    </source>
</evidence>
<dbReference type="SUPFAM" id="SSF88946">
    <property type="entry name" value="Sigma2 domain of RNA polymerase sigma factors"/>
    <property type="match status" value="1"/>
</dbReference>
<dbReference type="EMBL" id="QXED01000005">
    <property type="protein sequence ID" value="RIV21196.1"/>
    <property type="molecule type" value="Genomic_DNA"/>
</dbReference>
<dbReference type="RefSeq" id="WP_119668987.1">
    <property type="nucleotide sequence ID" value="NZ_QXED01000005.1"/>
</dbReference>
<dbReference type="GO" id="GO:0006352">
    <property type="term" value="P:DNA-templated transcription initiation"/>
    <property type="evidence" value="ECO:0007669"/>
    <property type="project" value="InterPro"/>
</dbReference>
<dbReference type="InterPro" id="IPR039425">
    <property type="entry name" value="RNA_pol_sigma-70-like"/>
</dbReference>
<dbReference type="GO" id="GO:0003677">
    <property type="term" value="F:DNA binding"/>
    <property type="evidence" value="ECO:0007669"/>
    <property type="project" value="UniProtKB-KW"/>
</dbReference>
<comment type="caution">
    <text evidence="8">The sequence shown here is derived from an EMBL/GenBank/DDBJ whole genome shotgun (WGS) entry which is preliminary data.</text>
</comment>
<comment type="similarity">
    <text evidence="1">Belongs to the sigma-70 factor family. ECF subfamily.</text>
</comment>
<dbReference type="InterPro" id="IPR007627">
    <property type="entry name" value="RNA_pol_sigma70_r2"/>
</dbReference>
<keyword evidence="3" id="KW-0731">Sigma factor</keyword>
<keyword evidence="4" id="KW-0238">DNA-binding</keyword>
<evidence type="ECO:0000256" key="1">
    <source>
        <dbReference type="ARBA" id="ARBA00010641"/>
    </source>
</evidence>
<dbReference type="SUPFAM" id="SSF88659">
    <property type="entry name" value="Sigma3 and sigma4 domains of RNA polymerase sigma factors"/>
    <property type="match status" value="1"/>
</dbReference>
<keyword evidence="5" id="KW-0804">Transcription</keyword>
<evidence type="ECO:0000256" key="4">
    <source>
        <dbReference type="ARBA" id="ARBA00023125"/>
    </source>
</evidence>
<dbReference type="PANTHER" id="PTHR43133:SF8">
    <property type="entry name" value="RNA POLYMERASE SIGMA FACTOR HI_1459-RELATED"/>
    <property type="match status" value="1"/>
</dbReference>
<dbReference type="PANTHER" id="PTHR43133">
    <property type="entry name" value="RNA POLYMERASE ECF-TYPE SIGMA FACTO"/>
    <property type="match status" value="1"/>
</dbReference>